<sequence>MAHFRLYKSGYLNGNRMHMGCSMATCTICLCLSLSPHIRCIKAARLFYLSLHQRFGEYYQSSCL</sequence>
<proteinExistence type="predicted"/>
<reference evidence="1" key="4">
    <citation type="submission" date="2019-03" db="UniProtKB">
        <authorList>
            <consortium name="EnsemblPlants"/>
        </authorList>
    </citation>
    <scope>IDENTIFICATION</scope>
</reference>
<evidence type="ECO:0000313" key="1">
    <source>
        <dbReference type="EnsemblPlants" id="AET5Gv20238300.9"/>
    </source>
</evidence>
<protein>
    <submittedName>
        <fullName evidence="1">Uncharacterized protein</fullName>
    </submittedName>
</protein>
<evidence type="ECO:0000313" key="2">
    <source>
        <dbReference type="Proteomes" id="UP000015105"/>
    </source>
</evidence>
<reference evidence="2" key="1">
    <citation type="journal article" date="2014" name="Science">
        <title>Ancient hybridizations among the ancestral genomes of bread wheat.</title>
        <authorList>
            <consortium name="International Wheat Genome Sequencing Consortium,"/>
            <person name="Marcussen T."/>
            <person name="Sandve S.R."/>
            <person name="Heier L."/>
            <person name="Spannagl M."/>
            <person name="Pfeifer M."/>
            <person name="Jakobsen K.S."/>
            <person name="Wulff B.B."/>
            <person name="Steuernagel B."/>
            <person name="Mayer K.F."/>
            <person name="Olsen O.A."/>
        </authorList>
    </citation>
    <scope>NUCLEOTIDE SEQUENCE [LARGE SCALE GENOMIC DNA]</scope>
    <source>
        <strain evidence="2">cv. AL8/78</strain>
    </source>
</reference>
<dbReference type="Gramene" id="AET5Gv20238300.9">
    <property type="protein sequence ID" value="AET5Gv20238300.9"/>
    <property type="gene ID" value="AET5Gv20238300"/>
</dbReference>
<reference evidence="2" key="2">
    <citation type="journal article" date="2017" name="Nat. Plants">
        <title>The Aegilops tauschii genome reveals multiple impacts of transposons.</title>
        <authorList>
            <person name="Zhao G."/>
            <person name="Zou C."/>
            <person name="Li K."/>
            <person name="Wang K."/>
            <person name="Li T."/>
            <person name="Gao L."/>
            <person name="Zhang X."/>
            <person name="Wang H."/>
            <person name="Yang Z."/>
            <person name="Liu X."/>
            <person name="Jiang W."/>
            <person name="Mao L."/>
            <person name="Kong X."/>
            <person name="Jiao Y."/>
            <person name="Jia J."/>
        </authorList>
    </citation>
    <scope>NUCLEOTIDE SEQUENCE [LARGE SCALE GENOMIC DNA]</scope>
    <source>
        <strain evidence="2">cv. AL8/78</strain>
    </source>
</reference>
<reference evidence="1" key="5">
    <citation type="journal article" date="2021" name="G3 (Bethesda)">
        <title>Aegilops tauschii genome assembly Aet v5.0 features greater sequence contiguity and improved annotation.</title>
        <authorList>
            <person name="Wang L."/>
            <person name="Zhu T."/>
            <person name="Rodriguez J.C."/>
            <person name="Deal K.R."/>
            <person name="Dubcovsky J."/>
            <person name="McGuire P.E."/>
            <person name="Lux T."/>
            <person name="Spannagl M."/>
            <person name="Mayer K.F.X."/>
            <person name="Baldrich P."/>
            <person name="Meyers B.C."/>
            <person name="Huo N."/>
            <person name="Gu Y.Q."/>
            <person name="Zhou H."/>
            <person name="Devos K.M."/>
            <person name="Bennetzen J.L."/>
            <person name="Unver T."/>
            <person name="Budak H."/>
            <person name="Gulick P.J."/>
            <person name="Galiba G."/>
            <person name="Kalapos B."/>
            <person name="Nelson D.R."/>
            <person name="Li P."/>
            <person name="You F.M."/>
            <person name="Luo M.C."/>
            <person name="Dvorak J."/>
        </authorList>
    </citation>
    <scope>NUCLEOTIDE SEQUENCE [LARGE SCALE GENOMIC DNA]</scope>
    <source>
        <strain evidence="1">cv. AL8/78</strain>
    </source>
</reference>
<keyword evidence="2" id="KW-1185">Reference proteome</keyword>
<reference evidence="1" key="3">
    <citation type="journal article" date="2017" name="Nature">
        <title>Genome sequence of the progenitor of the wheat D genome Aegilops tauschii.</title>
        <authorList>
            <person name="Luo M.C."/>
            <person name="Gu Y.Q."/>
            <person name="Puiu D."/>
            <person name="Wang H."/>
            <person name="Twardziok S.O."/>
            <person name="Deal K.R."/>
            <person name="Huo N."/>
            <person name="Zhu T."/>
            <person name="Wang L."/>
            <person name="Wang Y."/>
            <person name="McGuire P.E."/>
            <person name="Liu S."/>
            <person name="Long H."/>
            <person name="Ramasamy R.K."/>
            <person name="Rodriguez J.C."/>
            <person name="Van S.L."/>
            <person name="Yuan L."/>
            <person name="Wang Z."/>
            <person name="Xia Z."/>
            <person name="Xiao L."/>
            <person name="Anderson O.D."/>
            <person name="Ouyang S."/>
            <person name="Liang Y."/>
            <person name="Zimin A.V."/>
            <person name="Pertea G."/>
            <person name="Qi P."/>
            <person name="Bennetzen J.L."/>
            <person name="Dai X."/>
            <person name="Dawson M.W."/>
            <person name="Muller H.G."/>
            <person name="Kugler K."/>
            <person name="Rivarola-Duarte L."/>
            <person name="Spannagl M."/>
            <person name="Mayer K.F.X."/>
            <person name="Lu F.H."/>
            <person name="Bevan M.W."/>
            <person name="Leroy P."/>
            <person name="Li P."/>
            <person name="You F.M."/>
            <person name="Sun Q."/>
            <person name="Liu Z."/>
            <person name="Lyons E."/>
            <person name="Wicker T."/>
            <person name="Salzberg S.L."/>
            <person name="Devos K.M."/>
            <person name="Dvorak J."/>
        </authorList>
    </citation>
    <scope>NUCLEOTIDE SEQUENCE [LARGE SCALE GENOMIC DNA]</scope>
    <source>
        <strain evidence="1">cv. AL8/78</strain>
    </source>
</reference>
<accession>A0A453JYQ3</accession>
<organism evidence="1 2">
    <name type="scientific">Aegilops tauschii subsp. strangulata</name>
    <name type="common">Goatgrass</name>
    <dbReference type="NCBI Taxonomy" id="200361"/>
    <lineage>
        <taxon>Eukaryota</taxon>
        <taxon>Viridiplantae</taxon>
        <taxon>Streptophyta</taxon>
        <taxon>Embryophyta</taxon>
        <taxon>Tracheophyta</taxon>
        <taxon>Spermatophyta</taxon>
        <taxon>Magnoliopsida</taxon>
        <taxon>Liliopsida</taxon>
        <taxon>Poales</taxon>
        <taxon>Poaceae</taxon>
        <taxon>BOP clade</taxon>
        <taxon>Pooideae</taxon>
        <taxon>Triticodae</taxon>
        <taxon>Triticeae</taxon>
        <taxon>Triticinae</taxon>
        <taxon>Aegilops</taxon>
    </lineage>
</organism>
<dbReference type="EnsemblPlants" id="AET5Gv20238300.9">
    <property type="protein sequence ID" value="AET5Gv20238300.9"/>
    <property type="gene ID" value="AET5Gv20238300"/>
</dbReference>
<dbReference type="AlphaFoldDB" id="A0A453JYQ3"/>
<name>A0A453JYQ3_AEGTS</name>
<dbReference type="Proteomes" id="UP000015105">
    <property type="component" value="Chromosome 5D"/>
</dbReference>